<organism evidence="3 4">
    <name type="scientific">Schaalia radingae</name>
    <dbReference type="NCBI Taxonomy" id="131110"/>
    <lineage>
        <taxon>Bacteria</taxon>
        <taxon>Bacillati</taxon>
        <taxon>Actinomycetota</taxon>
        <taxon>Actinomycetes</taxon>
        <taxon>Actinomycetales</taxon>
        <taxon>Actinomycetaceae</taxon>
        <taxon>Schaalia</taxon>
    </lineage>
</organism>
<dbReference type="Pfam" id="PF05108">
    <property type="entry name" value="T7SS_ESX1_EccB"/>
    <property type="match status" value="1"/>
</dbReference>
<dbReference type="PANTHER" id="PTHR40765">
    <property type="entry name" value="ESX-2 SECRETION SYSTEM ATPASE ECCB2"/>
    <property type="match status" value="1"/>
</dbReference>
<dbReference type="Gene3D" id="3.30.2390.20">
    <property type="entry name" value="Type VII secretion system EccB, repeat 1 domain"/>
    <property type="match status" value="1"/>
</dbReference>
<feature type="transmembrane region" description="Helical" evidence="2">
    <location>
        <begin position="37"/>
        <end position="58"/>
    </location>
</feature>
<keyword evidence="2" id="KW-0472">Membrane</keyword>
<evidence type="ECO:0000313" key="4">
    <source>
        <dbReference type="Proteomes" id="UP000198976"/>
    </source>
</evidence>
<dbReference type="InterPro" id="IPR044857">
    <property type="entry name" value="T7SS_EccB_R1"/>
</dbReference>
<proteinExistence type="predicted"/>
<gene>
    <name evidence="3" type="ORF">SAMN04489714_0290</name>
</gene>
<evidence type="ECO:0000256" key="1">
    <source>
        <dbReference type="SAM" id="MobiDB-lite"/>
    </source>
</evidence>
<dbReference type="Proteomes" id="UP000198976">
    <property type="component" value="Chromosome I"/>
</dbReference>
<dbReference type="InterPro" id="IPR007795">
    <property type="entry name" value="T7SS_EccB"/>
</dbReference>
<evidence type="ECO:0000313" key="3">
    <source>
        <dbReference type="EMBL" id="SDT86316.1"/>
    </source>
</evidence>
<dbReference type="EMBL" id="LT629792">
    <property type="protein sequence ID" value="SDT86316.1"/>
    <property type="molecule type" value="Genomic_DNA"/>
</dbReference>
<name>A0ABY0V5G7_9ACTO</name>
<accession>A0ABY0V5G7</accession>
<dbReference type="RefSeq" id="WP_058237773.1">
    <property type="nucleotide sequence ID" value="NZ_LT629792.1"/>
</dbReference>
<protein>
    <submittedName>
        <fullName evidence="3">Type VII secretion protein EccB</fullName>
    </submittedName>
</protein>
<feature type="compositionally biased region" description="Low complexity" evidence="1">
    <location>
        <begin position="374"/>
        <end position="393"/>
    </location>
</feature>
<dbReference type="PANTHER" id="PTHR40765:SF2">
    <property type="entry name" value="ESX-2 SECRETION SYSTEM ATPASE ECCB2"/>
    <property type="match status" value="1"/>
</dbReference>
<dbReference type="NCBIfam" id="TIGR03919">
    <property type="entry name" value="T7SS_EccB"/>
    <property type="match status" value="1"/>
</dbReference>
<reference evidence="3 4" key="1">
    <citation type="submission" date="2016-10" db="EMBL/GenBank/DDBJ databases">
        <authorList>
            <person name="Varghese N."/>
            <person name="Submissions S."/>
        </authorList>
    </citation>
    <scope>NUCLEOTIDE SEQUENCE [LARGE SCALE GENOMIC DNA]</scope>
    <source>
        <strain evidence="3 4">DSM 9169</strain>
    </source>
</reference>
<sequence length="470" mass="49241">MASNKDILNAQRFNRRRLVTAFISGTPGGRELESKSFVPPLIGGIVISLLMLGIAFAMGKFSPTLPDNWQNNTLIIVKGTGARYYSVQGVLHPIYNVTSARMRTPAGSLQTVSVGEKVIAGIPRGDAIGEPEAPDNVPAPADLKATEWNACVMENASTHTWVSIRPDGLEPVTTTLVKQGDTLYVIAENVRHRIEPEHLEVLKNTLNINDSPVFDVPADWLNLFNNGTPFTPISLDNSGTPVSGMPSSVHDAVVGTIINVKFPEGDHHYLVIGDGQLVQLSDVSYAMYQASSTGNPYTIDPPTVSVGEIANIHVVTEGGPVPADWPDTLGTITNEQARPCAHLDVSDIEKGSVLSAIPADSPDLASAQSGMGTSASPAASNSPHPPAVGSTSVLGGSGVLARSTSGGSLGAVMLISDTGLSHGLGLNYSEAMQRLGYDENSITPIPGPWIALIPEGIDLKPIDPATGSAS</sequence>
<keyword evidence="2" id="KW-1133">Transmembrane helix</keyword>
<keyword evidence="2" id="KW-0812">Transmembrane</keyword>
<feature type="region of interest" description="Disordered" evidence="1">
    <location>
        <begin position="363"/>
        <end position="393"/>
    </location>
</feature>
<evidence type="ECO:0000256" key="2">
    <source>
        <dbReference type="SAM" id="Phobius"/>
    </source>
</evidence>
<keyword evidence="4" id="KW-1185">Reference proteome</keyword>